<dbReference type="AlphaFoldDB" id="A0A919DWP8"/>
<dbReference type="PANTHER" id="PTHR43157:SF31">
    <property type="entry name" value="PHOSPHATIDYLINOSITOL-GLYCAN BIOSYNTHESIS CLASS F PROTEIN"/>
    <property type="match status" value="1"/>
</dbReference>
<dbReference type="GO" id="GO:0016491">
    <property type="term" value="F:oxidoreductase activity"/>
    <property type="evidence" value="ECO:0007669"/>
    <property type="project" value="UniProtKB-KW"/>
</dbReference>
<dbReference type="InterPro" id="IPR036291">
    <property type="entry name" value="NAD(P)-bd_dom_sf"/>
</dbReference>
<comment type="caution">
    <text evidence="2">The sequence shown here is derived from an EMBL/GenBank/DDBJ whole genome shotgun (WGS) entry which is preliminary data.</text>
</comment>
<proteinExistence type="predicted"/>
<protein>
    <submittedName>
        <fullName evidence="2">Short-chain dehydrogenase</fullName>
    </submittedName>
</protein>
<evidence type="ECO:0000313" key="2">
    <source>
        <dbReference type="EMBL" id="GHE92546.1"/>
    </source>
</evidence>
<gene>
    <name evidence="2" type="ORF">GCM10018772_15270</name>
</gene>
<dbReference type="Gene3D" id="3.40.50.720">
    <property type="entry name" value="NAD(P)-binding Rossmann-like Domain"/>
    <property type="match status" value="1"/>
</dbReference>
<accession>A0A919DWP8</accession>
<dbReference type="InterPro" id="IPR002347">
    <property type="entry name" value="SDR_fam"/>
</dbReference>
<evidence type="ECO:0000256" key="1">
    <source>
        <dbReference type="ARBA" id="ARBA00023002"/>
    </source>
</evidence>
<dbReference type="Proteomes" id="UP000630718">
    <property type="component" value="Unassembled WGS sequence"/>
</dbReference>
<organism evidence="2 3">
    <name type="scientific">Streptomyces fumanus</name>
    <dbReference type="NCBI Taxonomy" id="67302"/>
    <lineage>
        <taxon>Bacteria</taxon>
        <taxon>Bacillati</taxon>
        <taxon>Actinomycetota</taxon>
        <taxon>Actinomycetes</taxon>
        <taxon>Kitasatosporales</taxon>
        <taxon>Streptomycetaceae</taxon>
        <taxon>Streptomyces</taxon>
    </lineage>
</organism>
<dbReference type="EMBL" id="BNBI01000003">
    <property type="protein sequence ID" value="GHE92546.1"/>
    <property type="molecule type" value="Genomic_DNA"/>
</dbReference>
<name>A0A919DWP8_9ACTN</name>
<evidence type="ECO:0000313" key="3">
    <source>
        <dbReference type="Proteomes" id="UP000630718"/>
    </source>
</evidence>
<reference evidence="2" key="2">
    <citation type="submission" date="2020-09" db="EMBL/GenBank/DDBJ databases">
        <authorList>
            <person name="Sun Q."/>
            <person name="Ohkuma M."/>
        </authorList>
    </citation>
    <scope>NUCLEOTIDE SEQUENCE</scope>
    <source>
        <strain evidence="2">JCM 4477</strain>
    </source>
</reference>
<sequence length="293" mass="32487">MTHRPDGSPETPAPDPAPRTVVITGASDGIGAEAARQLHHRGHRVVVVGRCPRKTHAVADELGADRHVADFARLDDVRRLAAELRAAYPRIDVLANNAGGIFGDRTPTADGFDLVFQVNHLAPFLLTRLLLDRLLACRASVIQTSSAAARLFGEVVPEDLGRVTHHSPQRAYGTAKLENILFTQELHRRYHDRGLSSAAFHPGVVSSHFASAPGTFLRHVYGNPVARRLMTTPRRAARHLVWLATTRPGVDWTSGTYYERRRPARHPHPQTRDPRIARHLWDTSERLLALGHN</sequence>
<reference evidence="2" key="1">
    <citation type="journal article" date="2014" name="Int. J. Syst. Evol. Microbiol.">
        <title>Complete genome sequence of Corynebacterium casei LMG S-19264T (=DSM 44701T), isolated from a smear-ripened cheese.</title>
        <authorList>
            <consortium name="US DOE Joint Genome Institute (JGI-PGF)"/>
            <person name="Walter F."/>
            <person name="Albersmeier A."/>
            <person name="Kalinowski J."/>
            <person name="Ruckert C."/>
        </authorList>
    </citation>
    <scope>NUCLEOTIDE SEQUENCE</scope>
    <source>
        <strain evidence="2">JCM 4477</strain>
    </source>
</reference>
<dbReference type="PANTHER" id="PTHR43157">
    <property type="entry name" value="PHOSPHATIDYLINOSITOL-GLYCAN BIOSYNTHESIS CLASS F PROTEIN-RELATED"/>
    <property type="match status" value="1"/>
</dbReference>
<keyword evidence="1" id="KW-0560">Oxidoreductase</keyword>
<dbReference type="RefSeq" id="WP_190203366.1">
    <property type="nucleotide sequence ID" value="NZ_BNBI01000003.1"/>
</dbReference>
<dbReference type="PRINTS" id="PR00081">
    <property type="entry name" value="GDHRDH"/>
</dbReference>
<keyword evidence="3" id="KW-1185">Reference proteome</keyword>
<dbReference type="Pfam" id="PF00106">
    <property type="entry name" value="adh_short"/>
    <property type="match status" value="1"/>
</dbReference>
<dbReference type="SUPFAM" id="SSF51735">
    <property type="entry name" value="NAD(P)-binding Rossmann-fold domains"/>
    <property type="match status" value="1"/>
</dbReference>